<proteinExistence type="predicted"/>
<dbReference type="RefSeq" id="WP_189779452.1">
    <property type="nucleotide sequence ID" value="NZ_JACWEZ010000027.1"/>
</dbReference>
<sequence>MALKAEIGGSPLEIWFSPQFNIKTQDKRIESFLRTITLEVFNPWELRVKNVRATRSIEEAYLILEELRFRMPKLDIQIKQAPELPNSYDQGSDNEPVIH</sequence>
<gene>
    <name evidence="1" type="ORF">IC602_19495</name>
</gene>
<evidence type="ECO:0000313" key="2">
    <source>
        <dbReference type="Proteomes" id="UP000621631"/>
    </source>
</evidence>
<name>A0ABR7VSD2_VIRHA</name>
<evidence type="ECO:0000313" key="1">
    <source>
        <dbReference type="EMBL" id="MBD1224803.1"/>
    </source>
</evidence>
<accession>A0ABR7VSD2</accession>
<dbReference type="Proteomes" id="UP000621631">
    <property type="component" value="Unassembled WGS sequence"/>
</dbReference>
<organism evidence="1 2">
    <name type="scientific">Virgibacillus halodenitrificans</name>
    <name type="common">Bacillus halodenitrificans</name>
    <dbReference type="NCBI Taxonomy" id="1482"/>
    <lineage>
        <taxon>Bacteria</taxon>
        <taxon>Bacillati</taxon>
        <taxon>Bacillota</taxon>
        <taxon>Bacilli</taxon>
        <taxon>Bacillales</taxon>
        <taxon>Bacillaceae</taxon>
        <taxon>Virgibacillus</taxon>
    </lineage>
</organism>
<protein>
    <submittedName>
        <fullName evidence="1">Uncharacterized protein</fullName>
    </submittedName>
</protein>
<dbReference type="EMBL" id="JACWEZ010000027">
    <property type="protein sequence ID" value="MBD1224803.1"/>
    <property type="molecule type" value="Genomic_DNA"/>
</dbReference>
<comment type="caution">
    <text evidence="1">The sequence shown here is derived from an EMBL/GenBank/DDBJ whole genome shotgun (WGS) entry which is preliminary data.</text>
</comment>
<reference evidence="1 2" key="1">
    <citation type="submission" date="2020-09" db="EMBL/GenBank/DDBJ databases">
        <title>Draft Genome Sequences of Oil-Oxidizing Bacteria Halomonas titanicae, Marinobacter lutaoensis, and Virgibacillus halodenitrificans Isolated from Highly Saline Environments.</title>
        <authorList>
            <person name="Grouzdev D.S."/>
            <person name="Sokolova D.S."/>
            <person name="Semenova E.M."/>
            <person name="Borzenkov I.A."/>
            <person name="Bidzhieva S.K."/>
            <person name="Poltaraus A.B."/>
            <person name="Nazina T.N."/>
        </authorList>
    </citation>
    <scope>NUCLEOTIDE SEQUENCE [LARGE SCALE GENOMIC DNA]</scope>
    <source>
        <strain evidence="1 2">VKM B-3472D</strain>
    </source>
</reference>
<keyword evidence="2" id="KW-1185">Reference proteome</keyword>